<dbReference type="Proteomes" id="UP001497472">
    <property type="component" value="Unassembled WGS sequence"/>
</dbReference>
<name>A0AAV1IU95_9NEOP</name>
<evidence type="ECO:0000313" key="3">
    <source>
        <dbReference type="Proteomes" id="UP001497472"/>
    </source>
</evidence>
<dbReference type="InterPro" id="IPR052301">
    <property type="entry name" value="SCF_F-box/WD-repeat"/>
</dbReference>
<dbReference type="PROSITE" id="PS50181">
    <property type="entry name" value="FBOX"/>
    <property type="match status" value="1"/>
</dbReference>
<dbReference type="SUPFAM" id="SSF81383">
    <property type="entry name" value="F-box domain"/>
    <property type="match status" value="1"/>
</dbReference>
<protein>
    <recommendedName>
        <fullName evidence="1">F-box domain-containing protein</fullName>
    </recommendedName>
</protein>
<dbReference type="InterPro" id="IPR036322">
    <property type="entry name" value="WD40_repeat_dom_sf"/>
</dbReference>
<feature type="domain" description="F-box" evidence="1">
    <location>
        <begin position="8"/>
        <end position="55"/>
    </location>
</feature>
<dbReference type="Pfam" id="PF12937">
    <property type="entry name" value="F-box-like"/>
    <property type="match status" value="1"/>
</dbReference>
<gene>
    <name evidence="2" type="ORF">LNINA_LOCUS546</name>
</gene>
<dbReference type="InterPro" id="IPR015943">
    <property type="entry name" value="WD40/YVTN_repeat-like_dom_sf"/>
</dbReference>
<dbReference type="GO" id="GO:0031146">
    <property type="term" value="P:SCF-dependent proteasomal ubiquitin-dependent protein catabolic process"/>
    <property type="evidence" value="ECO:0007669"/>
    <property type="project" value="TreeGrafter"/>
</dbReference>
<reference evidence="2 3" key="1">
    <citation type="submission" date="2023-11" db="EMBL/GenBank/DDBJ databases">
        <authorList>
            <person name="Okamura Y."/>
        </authorList>
    </citation>
    <scope>NUCLEOTIDE SEQUENCE [LARGE SCALE GENOMIC DNA]</scope>
</reference>
<dbReference type="InterPro" id="IPR001810">
    <property type="entry name" value="F-box_dom"/>
</dbReference>
<dbReference type="GO" id="GO:0019005">
    <property type="term" value="C:SCF ubiquitin ligase complex"/>
    <property type="evidence" value="ECO:0007669"/>
    <property type="project" value="TreeGrafter"/>
</dbReference>
<dbReference type="Gene3D" id="2.130.10.10">
    <property type="entry name" value="YVTN repeat-like/Quinoprotein amine dehydrogenase"/>
    <property type="match status" value="1"/>
</dbReference>
<sequence length="431" mass="49368">MNTFTMDKNCFEKLPPEILINILKLLSLKDLRNVMITSKYLKDLITNESSLWKFICRYKLIINHNNSIKESSKSWYTNCRLSHNWCKGIFKNKILIQNQTKFLPWMQLVHTNVLLVSFGSDLDCFSLEPPRYSKRLIWKINVPTTRRYDIRTNDVTRFIVKDNLIVCGNRDGNTAIYEYNNIREKPYLLHYIQNCHNCGKEEVTAVEKTKNCVITASNLSPYINLWNLKGNTLGSQLNNCSIVKNFEVPECDGCWSLSVDALGKNLAIGLNGNGMPACIDLNIGQYVMSPKQDLRGKKHLVRDLQWHNTNGIVFVTHSGKLQYIDTRVGSVTYEIRDPFQSALYCVKTDGDNAVVTGSAEYSRCVLFDLRSPHHVQMFFTQKKSSPIYSLDFDVKKLIAAGDQRVAVANFNVSSRSTEAKDYSQIFEFVSS</sequence>
<dbReference type="InterPro" id="IPR036047">
    <property type="entry name" value="F-box-like_dom_sf"/>
</dbReference>
<dbReference type="EMBL" id="CAVLEF010000001">
    <property type="protein sequence ID" value="CAK1540498.1"/>
    <property type="molecule type" value="Genomic_DNA"/>
</dbReference>
<accession>A0AAV1IU95</accession>
<dbReference type="PANTHER" id="PTHR14381:SF1">
    <property type="entry name" value="F-BOX_WD REPEAT-CONTAINING PROTEIN 4"/>
    <property type="match status" value="1"/>
</dbReference>
<keyword evidence="3" id="KW-1185">Reference proteome</keyword>
<organism evidence="2 3">
    <name type="scientific">Leptosia nina</name>
    <dbReference type="NCBI Taxonomy" id="320188"/>
    <lineage>
        <taxon>Eukaryota</taxon>
        <taxon>Metazoa</taxon>
        <taxon>Ecdysozoa</taxon>
        <taxon>Arthropoda</taxon>
        <taxon>Hexapoda</taxon>
        <taxon>Insecta</taxon>
        <taxon>Pterygota</taxon>
        <taxon>Neoptera</taxon>
        <taxon>Endopterygota</taxon>
        <taxon>Lepidoptera</taxon>
        <taxon>Glossata</taxon>
        <taxon>Ditrysia</taxon>
        <taxon>Papilionoidea</taxon>
        <taxon>Pieridae</taxon>
        <taxon>Pierinae</taxon>
        <taxon>Leptosia</taxon>
    </lineage>
</organism>
<proteinExistence type="predicted"/>
<dbReference type="SUPFAM" id="SSF50978">
    <property type="entry name" value="WD40 repeat-like"/>
    <property type="match status" value="1"/>
</dbReference>
<comment type="caution">
    <text evidence="2">The sequence shown here is derived from an EMBL/GenBank/DDBJ whole genome shotgun (WGS) entry which is preliminary data.</text>
</comment>
<dbReference type="SMART" id="SM00256">
    <property type="entry name" value="FBOX"/>
    <property type="match status" value="1"/>
</dbReference>
<dbReference type="Gene3D" id="1.20.1280.50">
    <property type="match status" value="1"/>
</dbReference>
<dbReference type="PANTHER" id="PTHR14381">
    <property type="entry name" value="DACTYLIN"/>
    <property type="match status" value="1"/>
</dbReference>
<dbReference type="AlphaFoldDB" id="A0AAV1IU95"/>
<evidence type="ECO:0000259" key="1">
    <source>
        <dbReference type="PROSITE" id="PS50181"/>
    </source>
</evidence>
<evidence type="ECO:0000313" key="2">
    <source>
        <dbReference type="EMBL" id="CAK1540498.1"/>
    </source>
</evidence>